<feature type="non-terminal residue" evidence="1">
    <location>
        <position position="1"/>
    </location>
</feature>
<comment type="caution">
    <text evidence="1">The sequence shown here is derived from an EMBL/GenBank/DDBJ whole genome shotgun (WGS) entry which is preliminary data.</text>
</comment>
<evidence type="ECO:0000313" key="2">
    <source>
        <dbReference type="Proteomes" id="UP001341840"/>
    </source>
</evidence>
<protein>
    <submittedName>
        <fullName evidence="1">Uncharacterized protein</fullName>
    </submittedName>
</protein>
<dbReference type="Proteomes" id="UP001341840">
    <property type="component" value="Unassembled WGS sequence"/>
</dbReference>
<keyword evidence="2" id="KW-1185">Reference proteome</keyword>
<organism evidence="1 2">
    <name type="scientific">Stylosanthes scabra</name>
    <dbReference type="NCBI Taxonomy" id="79078"/>
    <lineage>
        <taxon>Eukaryota</taxon>
        <taxon>Viridiplantae</taxon>
        <taxon>Streptophyta</taxon>
        <taxon>Embryophyta</taxon>
        <taxon>Tracheophyta</taxon>
        <taxon>Spermatophyta</taxon>
        <taxon>Magnoliopsida</taxon>
        <taxon>eudicotyledons</taxon>
        <taxon>Gunneridae</taxon>
        <taxon>Pentapetalae</taxon>
        <taxon>rosids</taxon>
        <taxon>fabids</taxon>
        <taxon>Fabales</taxon>
        <taxon>Fabaceae</taxon>
        <taxon>Papilionoideae</taxon>
        <taxon>50 kb inversion clade</taxon>
        <taxon>dalbergioids sensu lato</taxon>
        <taxon>Dalbergieae</taxon>
        <taxon>Pterocarpus clade</taxon>
        <taxon>Stylosanthes</taxon>
    </lineage>
</organism>
<evidence type="ECO:0000313" key="1">
    <source>
        <dbReference type="EMBL" id="MED6166299.1"/>
    </source>
</evidence>
<accession>A0ABU6UZ33</accession>
<gene>
    <name evidence="1" type="ORF">PIB30_107907</name>
</gene>
<name>A0ABU6UZ33_9FABA</name>
<dbReference type="EMBL" id="JASCZI010125625">
    <property type="protein sequence ID" value="MED6166299.1"/>
    <property type="molecule type" value="Genomic_DNA"/>
</dbReference>
<sequence length="212" mass="24924">LSVHKLSTEMRILHYLLTYTLLPRDGNHAIIQHDDVLLMWAMLEGHKICWPFIMVQNMLSLQGRESKHVGYGPLWTQIFEYLGINLQGYGKISMGEGNLINERTLRQMRRQQEQIPQGVDEVEEEIDRVVQEEQEPPQAHEQGHPQEQVSMESLIREMRSMNQNLQDFRVEVRGHYEGFNTRLERMEGQVQGIINYIGIEYKPQDDQNDHDT</sequence>
<reference evidence="1 2" key="1">
    <citation type="journal article" date="2023" name="Plants (Basel)">
        <title>Bridging the Gap: Combining Genomics and Transcriptomics Approaches to Understand Stylosanthes scabra, an Orphan Legume from the Brazilian Caatinga.</title>
        <authorList>
            <person name="Ferreira-Neto J.R.C."/>
            <person name="da Silva M.D."/>
            <person name="Binneck E."/>
            <person name="de Melo N.F."/>
            <person name="da Silva R.H."/>
            <person name="de Melo A.L.T.M."/>
            <person name="Pandolfi V."/>
            <person name="Bustamante F.O."/>
            <person name="Brasileiro-Vidal A.C."/>
            <person name="Benko-Iseppon A.M."/>
        </authorList>
    </citation>
    <scope>NUCLEOTIDE SEQUENCE [LARGE SCALE GENOMIC DNA]</scope>
    <source>
        <tissue evidence="1">Leaves</tissue>
    </source>
</reference>
<proteinExistence type="predicted"/>